<proteinExistence type="predicted"/>
<dbReference type="EMBL" id="JABFUD020000020">
    <property type="protein sequence ID" value="KAI5064000.1"/>
    <property type="molecule type" value="Genomic_DNA"/>
</dbReference>
<evidence type="ECO:0000313" key="2">
    <source>
        <dbReference type="Proteomes" id="UP000886520"/>
    </source>
</evidence>
<keyword evidence="2" id="KW-1185">Reference proteome</keyword>
<evidence type="ECO:0000313" key="1">
    <source>
        <dbReference type="EMBL" id="KAI5064000.1"/>
    </source>
</evidence>
<gene>
    <name evidence="1" type="ORF">GOP47_0020670</name>
</gene>
<comment type="caution">
    <text evidence="1">The sequence shown here is derived from an EMBL/GenBank/DDBJ whole genome shotgun (WGS) entry which is preliminary data.</text>
</comment>
<name>A0A9D4Z7N7_ADICA</name>
<protein>
    <submittedName>
        <fullName evidence="1">Uncharacterized protein</fullName>
    </submittedName>
</protein>
<accession>A0A9D4Z7N7</accession>
<sequence>MVCLSPSTLFRSIVASLHADFASSFLAFFLFFQVVAELSISVFRLEVVERSRQREANGSLVWRPLLTLTETLPVTMASTPRLG</sequence>
<reference evidence="1" key="1">
    <citation type="submission" date="2021-01" db="EMBL/GenBank/DDBJ databases">
        <title>Adiantum capillus-veneris genome.</title>
        <authorList>
            <person name="Fang Y."/>
            <person name="Liao Q."/>
        </authorList>
    </citation>
    <scope>NUCLEOTIDE SEQUENCE</scope>
    <source>
        <strain evidence="1">H3</strain>
        <tissue evidence="1">Leaf</tissue>
    </source>
</reference>
<dbReference type="AlphaFoldDB" id="A0A9D4Z7N7"/>
<dbReference type="Proteomes" id="UP000886520">
    <property type="component" value="Chromosome 20"/>
</dbReference>
<organism evidence="1 2">
    <name type="scientific">Adiantum capillus-veneris</name>
    <name type="common">Maidenhair fern</name>
    <dbReference type="NCBI Taxonomy" id="13818"/>
    <lineage>
        <taxon>Eukaryota</taxon>
        <taxon>Viridiplantae</taxon>
        <taxon>Streptophyta</taxon>
        <taxon>Embryophyta</taxon>
        <taxon>Tracheophyta</taxon>
        <taxon>Polypodiopsida</taxon>
        <taxon>Polypodiidae</taxon>
        <taxon>Polypodiales</taxon>
        <taxon>Pteridineae</taxon>
        <taxon>Pteridaceae</taxon>
        <taxon>Vittarioideae</taxon>
        <taxon>Adiantum</taxon>
    </lineage>
</organism>